<dbReference type="Proteomes" id="UP000006591">
    <property type="component" value="Chromosome 3"/>
</dbReference>
<dbReference type="AlphaFoldDB" id="A0A0E0GJB6"/>
<reference evidence="1" key="1">
    <citation type="submission" date="2015-04" db="UniProtKB">
        <authorList>
            <consortium name="EnsemblPlants"/>
        </authorList>
    </citation>
    <scope>IDENTIFICATION</scope>
    <source>
        <strain evidence="1">SL10</strain>
    </source>
</reference>
<dbReference type="EnsemblPlants" id="ONIVA03G10020.1">
    <property type="protein sequence ID" value="ONIVA03G10020.1"/>
    <property type="gene ID" value="ONIVA03G10020"/>
</dbReference>
<evidence type="ECO:0000313" key="2">
    <source>
        <dbReference type="Proteomes" id="UP000006591"/>
    </source>
</evidence>
<name>A0A0E0GJB6_ORYNI</name>
<organism evidence="1">
    <name type="scientific">Oryza nivara</name>
    <name type="common">Indian wild rice</name>
    <name type="synonym">Oryza sativa f. spontanea</name>
    <dbReference type="NCBI Taxonomy" id="4536"/>
    <lineage>
        <taxon>Eukaryota</taxon>
        <taxon>Viridiplantae</taxon>
        <taxon>Streptophyta</taxon>
        <taxon>Embryophyta</taxon>
        <taxon>Tracheophyta</taxon>
        <taxon>Spermatophyta</taxon>
        <taxon>Magnoliopsida</taxon>
        <taxon>Liliopsida</taxon>
        <taxon>Poales</taxon>
        <taxon>Poaceae</taxon>
        <taxon>BOP clade</taxon>
        <taxon>Oryzoideae</taxon>
        <taxon>Oryzeae</taxon>
        <taxon>Oryzinae</taxon>
        <taxon>Oryza</taxon>
    </lineage>
</organism>
<keyword evidence="2" id="KW-1185">Reference proteome</keyword>
<sequence>MEALAIVPWWQLPFHSQHVFNISRPLGPLAKSRHLNHRIILLTEHLPLTRIFFHLLPSIRAPSLPPPIR</sequence>
<reference evidence="1" key="2">
    <citation type="submission" date="2018-04" db="EMBL/GenBank/DDBJ databases">
        <title>OnivRS2 (Oryza nivara Reference Sequence Version 2).</title>
        <authorList>
            <person name="Zhang J."/>
            <person name="Kudrna D."/>
            <person name="Lee S."/>
            <person name="Talag J."/>
            <person name="Rajasekar S."/>
            <person name="Welchert J."/>
            <person name="Hsing Y.-I."/>
            <person name="Wing R.A."/>
        </authorList>
    </citation>
    <scope>NUCLEOTIDE SEQUENCE [LARGE SCALE GENOMIC DNA]</scope>
    <source>
        <strain evidence="1">SL10</strain>
    </source>
</reference>
<dbReference type="HOGENOM" id="CLU_2780215_0_0_1"/>
<dbReference type="Gramene" id="ONIVA03G10020.1">
    <property type="protein sequence ID" value="ONIVA03G10020.1"/>
    <property type="gene ID" value="ONIVA03G10020"/>
</dbReference>
<accession>A0A0E0GJB6</accession>
<evidence type="ECO:0000313" key="1">
    <source>
        <dbReference type="EnsemblPlants" id="ONIVA03G10020.1"/>
    </source>
</evidence>
<proteinExistence type="predicted"/>
<protein>
    <submittedName>
        <fullName evidence="1">Uncharacterized protein</fullName>
    </submittedName>
</protein>